<dbReference type="AlphaFoldDB" id="A0A8H2VF47"/>
<feature type="compositionally biased region" description="Low complexity" evidence="1">
    <location>
        <begin position="321"/>
        <end position="341"/>
    </location>
</feature>
<dbReference type="InterPro" id="IPR011993">
    <property type="entry name" value="PH-like_dom_sf"/>
</dbReference>
<name>A0A8H2VF47_9SACH</name>
<dbReference type="EMBL" id="CAEFZW010000004">
    <property type="protein sequence ID" value="CAB4254331.1"/>
    <property type="molecule type" value="Genomic_DNA"/>
</dbReference>
<feature type="region of interest" description="Disordered" evidence="1">
    <location>
        <begin position="308"/>
        <end position="407"/>
    </location>
</feature>
<proteinExistence type="predicted"/>
<gene>
    <name evidence="2" type="ORF">KABA2_04S03806</name>
</gene>
<feature type="compositionally biased region" description="Low complexity" evidence="1">
    <location>
        <begin position="59"/>
        <end position="73"/>
    </location>
</feature>
<dbReference type="GeneID" id="64857320"/>
<reference evidence="2 3" key="1">
    <citation type="submission" date="2020-05" db="EMBL/GenBank/DDBJ databases">
        <authorList>
            <person name="Casaregola S."/>
            <person name="Devillers H."/>
            <person name="Grondin C."/>
        </authorList>
    </citation>
    <scope>NUCLEOTIDE SEQUENCE [LARGE SCALE GENOMIC DNA]</scope>
    <source>
        <strain evidence="2 3">CLIB 1767</strain>
    </source>
</reference>
<organism evidence="2 3">
    <name type="scientific">Maudiozyma barnettii</name>
    <dbReference type="NCBI Taxonomy" id="61262"/>
    <lineage>
        <taxon>Eukaryota</taxon>
        <taxon>Fungi</taxon>
        <taxon>Dikarya</taxon>
        <taxon>Ascomycota</taxon>
        <taxon>Saccharomycotina</taxon>
        <taxon>Saccharomycetes</taxon>
        <taxon>Saccharomycetales</taxon>
        <taxon>Saccharomycetaceae</taxon>
        <taxon>Maudiozyma</taxon>
    </lineage>
</organism>
<feature type="region of interest" description="Disordered" evidence="1">
    <location>
        <begin position="59"/>
        <end position="78"/>
    </location>
</feature>
<dbReference type="Gene3D" id="2.30.29.30">
    <property type="entry name" value="Pleckstrin-homology domain (PH domain)/Phosphotyrosine-binding domain (PTB)"/>
    <property type="match status" value="1"/>
</dbReference>
<evidence type="ECO:0000313" key="2">
    <source>
        <dbReference type="EMBL" id="CAB4254331.1"/>
    </source>
</evidence>
<evidence type="ECO:0000313" key="3">
    <source>
        <dbReference type="Proteomes" id="UP000644660"/>
    </source>
</evidence>
<comment type="caution">
    <text evidence="2">The sequence shown here is derived from an EMBL/GenBank/DDBJ whole genome shotgun (WGS) entry which is preliminary data.</text>
</comment>
<dbReference type="PANTHER" id="PTHR37283:SF1">
    <property type="entry name" value="PH DOMAIN-CONTAINING PROTEIN YHR131C"/>
    <property type="match status" value="1"/>
</dbReference>
<protein>
    <recommendedName>
        <fullName evidence="4">PH domain-containing protein</fullName>
    </recommendedName>
</protein>
<dbReference type="Proteomes" id="UP000644660">
    <property type="component" value="Unassembled WGS sequence"/>
</dbReference>
<evidence type="ECO:0008006" key="4">
    <source>
        <dbReference type="Google" id="ProtNLM"/>
    </source>
</evidence>
<dbReference type="RefSeq" id="XP_041406175.1">
    <property type="nucleotide sequence ID" value="XM_041550241.1"/>
</dbReference>
<feature type="compositionally biased region" description="Low complexity" evidence="1">
    <location>
        <begin position="348"/>
        <end position="392"/>
    </location>
</feature>
<feature type="compositionally biased region" description="Polar residues" evidence="1">
    <location>
        <begin position="393"/>
        <end position="407"/>
    </location>
</feature>
<sequence>MLKSTNPFTTENVFDSNLNVGNTTNTINTINTIEWSRINKLPSIESGVSLQTIDRSMSSLSTSTSSSTSTTSTADNNDDITYLQTVDPLPVEPPLYDSVNPSRRITFPVYETRSNDSNLPVYTPAVDCLTLAAIRLEYIDPETHASLLRSKVWSNFIVEINSTQLNLYAIDPMLTSSIKNYRDSVNPLTSKKLSTQQPQTHRFTSEERERILDTIKTTPDQFLNSATLRRTYTLQHAEFGLPSDFIRRNKLGQDQVNVLRIRCENQQFLIRLADIDELINWSTKLSEGIAVSLDLQIRNIPDYKVFPRRRNRHRHRDRTDSVTSSVVSSRSASPSRAPSSSYPLFLVTDSPASTSGSDSASASGSGSGSPTFLSRSSTNISSTSSSGSIFRLPSSTASSSTGNNIESNGKNLIIKRVIGMFNKKKTNSARNNNNSVSTLTSVSVSASASVSALRSRSASISNVSQRTVAGSRSNRSVSVTNSIMETERSIQHHSNERQTVIHERDEEDMDFYSDDEDDVDNNEELDLDGEDIKWRPVPKITNREKHISTSLRCLPVFNETHSWLGKIILKESHNPTKYDTINLPIYFINTATMSKEGTHHMRIKNHCLHPYVLSPNGLIKHGSKVFDLWYEMYK</sequence>
<keyword evidence="3" id="KW-1185">Reference proteome</keyword>
<dbReference type="OrthoDB" id="5865767at2759"/>
<evidence type="ECO:0000256" key="1">
    <source>
        <dbReference type="SAM" id="MobiDB-lite"/>
    </source>
</evidence>
<accession>A0A8H2VF47</accession>
<dbReference type="PANTHER" id="PTHR37283">
    <property type="entry name" value="PH DOMAIN-CONTAINING PROTEIN YHR131C"/>
    <property type="match status" value="1"/>
</dbReference>